<dbReference type="EMBL" id="JACCCO010000001">
    <property type="protein sequence ID" value="NYF40935.1"/>
    <property type="molecule type" value="Genomic_DNA"/>
</dbReference>
<proteinExistence type="predicted"/>
<evidence type="ECO:0000313" key="1">
    <source>
        <dbReference type="EMBL" id="NYF40935.1"/>
    </source>
</evidence>
<name>A0A852V4T1_9ACTN</name>
<accession>A0A852V4T1</accession>
<organism evidence="1 2">
    <name type="scientific">Streptosporangium sandarakinum</name>
    <dbReference type="NCBI Taxonomy" id="1260955"/>
    <lineage>
        <taxon>Bacteria</taxon>
        <taxon>Bacillati</taxon>
        <taxon>Actinomycetota</taxon>
        <taxon>Actinomycetes</taxon>
        <taxon>Streptosporangiales</taxon>
        <taxon>Streptosporangiaceae</taxon>
        <taxon>Streptosporangium</taxon>
    </lineage>
</organism>
<gene>
    <name evidence="1" type="ORF">HDA43_003094</name>
</gene>
<evidence type="ECO:0000313" key="2">
    <source>
        <dbReference type="Proteomes" id="UP000576393"/>
    </source>
</evidence>
<dbReference type="Proteomes" id="UP000576393">
    <property type="component" value="Unassembled WGS sequence"/>
</dbReference>
<dbReference type="AlphaFoldDB" id="A0A852V4T1"/>
<reference evidence="1 2" key="1">
    <citation type="submission" date="2020-07" db="EMBL/GenBank/DDBJ databases">
        <title>Sequencing the genomes of 1000 actinobacteria strains.</title>
        <authorList>
            <person name="Klenk H.-P."/>
        </authorList>
    </citation>
    <scope>NUCLEOTIDE SEQUENCE [LARGE SCALE GENOMIC DNA]</scope>
    <source>
        <strain evidence="1 2">DSM 45763</strain>
    </source>
</reference>
<keyword evidence="2" id="KW-1185">Reference proteome</keyword>
<comment type="caution">
    <text evidence="1">The sequence shown here is derived from an EMBL/GenBank/DDBJ whole genome shotgun (WGS) entry which is preliminary data.</text>
</comment>
<dbReference type="RefSeq" id="WP_179821258.1">
    <property type="nucleotide sequence ID" value="NZ_JACCCO010000001.1"/>
</dbReference>
<protein>
    <submittedName>
        <fullName evidence="1">Uncharacterized protein</fullName>
    </submittedName>
</protein>
<sequence length="90" mass="9916">MSECLAPHVGPLQAGHVLLTWIAARRGERCRVIAWTCHCRSVVYELCSAGGQSYLRRTVQGPRPDVTETARTTAGKAQELWAALLTGRIR</sequence>